<reference evidence="2 3" key="1">
    <citation type="journal article" date="2013" name="J. Microbiol.">
        <title>Mucilaginibacter ginsenosidivorax sp. nov., with ginsenoside converting activity isolated from sediment.</title>
        <authorList>
            <person name="Kim J.K."/>
            <person name="Choi T.E."/>
            <person name="Liu Q.M."/>
            <person name="Park H.Y."/>
            <person name="Yi T.H."/>
            <person name="Yoon M.H."/>
            <person name="Kim S.C."/>
            <person name="Im W.T."/>
        </authorList>
    </citation>
    <scope>NUCLEOTIDE SEQUENCE [LARGE SCALE GENOMIC DNA]</scope>
    <source>
        <strain evidence="2 3">KHI28</strain>
    </source>
</reference>
<gene>
    <name evidence="2" type="ORF">FSB76_23100</name>
</gene>
<dbReference type="Proteomes" id="UP000321362">
    <property type="component" value="Chromosome"/>
</dbReference>
<accession>A0A5B8W4D6</accession>
<dbReference type="KEGG" id="mgk:FSB76_23100"/>
<evidence type="ECO:0000256" key="1">
    <source>
        <dbReference type="SAM" id="Phobius"/>
    </source>
</evidence>
<organism evidence="2 3">
    <name type="scientific">Mucilaginibacter ginsenosidivorax</name>
    <dbReference type="NCBI Taxonomy" id="862126"/>
    <lineage>
        <taxon>Bacteria</taxon>
        <taxon>Pseudomonadati</taxon>
        <taxon>Bacteroidota</taxon>
        <taxon>Sphingobacteriia</taxon>
        <taxon>Sphingobacteriales</taxon>
        <taxon>Sphingobacteriaceae</taxon>
        <taxon>Mucilaginibacter</taxon>
    </lineage>
</organism>
<keyword evidence="3" id="KW-1185">Reference proteome</keyword>
<dbReference type="AlphaFoldDB" id="A0A5B8W4D6"/>
<name>A0A5B8W4D6_9SPHI</name>
<evidence type="ECO:0000313" key="2">
    <source>
        <dbReference type="EMBL" id="QEC78694.1"/>
    </source>
</evidence>
<feature type="transmembrane region" description="Helical" evidence="1">
    <location>
        <begin position="109"/>
        <end position="127"/>
    </location>
</feature>
<feature type="transmembrane region" description="Helical" evidence="1">
    <location>
        <begin position="134"/>
        <end position="156"/>
    </location>
</feature>
<keyword evidence="1" id="KW-0812">Transmembrane</keyword>
<keyword evidence="1" id="KW-1133">Transmembrane helix</keyword>
<dbReference type="EMBL" id="CP042437">
    <property type="protein sequence ID" value="QEC78694.1"/>
    <property type="molecule type" value="Genomic_DNA"/>
</dbReference>
<feature type="transmembrane region" description="Helical" evidence="1">
    <location>
        <begin position="44"/>
        <end position="63"/>
    </location>
</feature>
<protein>
    <submittedName>
        <fullName evidence="2">Uncharacterized protein</fullName>
    </submittedName>
</protein>
<keyword evidence="1" id="KW-0472">Membrane</keyword>
<dbReference type="OrthoDB" id="123418at2"/>
<sequence length="197" mass="22312">MQAVTKADIDRPINGMSFMILNTFIWTTIAVVSYRNTYLSLAEGIFALGIIILLYNFFVFKNFRKELPDESAIGDDEKKRGKGFMLIFAIEGLAILLAKNILVNIKMDYLFISSIALIVGLHFFPLAKVFRRKFDYFMGTWTTLVAILGMTFILKTNADRNLINAVVAMCCAISTSFYGIKMTMEGRRLLSLKKEAI</sequence>
<dbReference type="RefSeq" id="WP_147057575.1">
    <property type="nucleotide sequence ID" value="NZ_CP042437.1"/>
</dbReference>
<feature type="transmembrane region" description="Helical" evidence="1">
    <location>
        <begin position="12"/>
        <end position="32"/>
    </location>
</feature>
<feature type="transmembrane region" description="Helical" evidence="1">
    <location>
        <begin position="84"/>
        <end position="103"/>
    </location>
</feature>
<evidence type="ECO:0000313" key="3">
    <source>
        <dbReference type="Proteomes" id="UP000321362"/>
    </source>
</evidence>
<feature type="transmembrane region" description="Helical" evidence="1">
    <location>
        <begin position="162"/>
        <end position="180"/>
    </location>
</feature>
<proteinExistence type="predicted"/>